<dbReference type="PATRIC" id="fig|1267766.3.peg.2960"/>
<dbReference type="Gene3D" id="3.10.450.50">
    <property type="match status" value="1"/>
</dbReference>
<dbReference type="Pfam" id="PF12680">
    <property type="entry name" value="SnoaL_2"/>
    <property type="match status" value="1"/>
</dbReference>
<proteinExistence type="predicted"/>
<dbReference type="OrthoDB" id="9812089at2"/>
<dbReference type="KEGG" id="aay:WYH_02922"/>
<sequence length="142" mass="15886">MHIRTAELSEAASADYAARTARNREAFLDFVRLYYDEMKVREAFERYVHPDYIQHNPAVVDGREAAIAHLEGLLARPTVSMDVRRLLVDGDYAVAHLIGRQGPEDPGHALMNIFRMEDGIIVEHWDVAQPVPATTASGRGMG</sequence>
<keyword evidence="2" id="KW-1185">Reference proteome</keyword>
<dbReference type="AlphaFoldDB" id="A0A0F7KW60"/>
<dbReference type="RefSeq" id="WP_046904383.1">
    <property type="nucleotide sequence ID" value="NZ_CP011452.2"/>
</dbReference>
<gene>
    <name evidence="1" type="ORF">WYH_02922</name>
</gene>
<protein>
    <submittedName>
        <fullName evidence="1">SnoaL-like domain protein</fullName>
    </submittedName>
</protein>
<evidence type="ECO:0000313" key="2">
    <source>
        <dbReference type="Proteomes" id="UP000034392"/>
    </source>
</evidence>
<dbReference type="STRING" id="1267766.WYH_02922"/>
<accession>A0A0F7KW60</accession>
<dbReference type="EMBL" id="CP011452">
    <property type="protein sequence ID" value="AKH43949.1"/>
    <property type="molecule type" value="Genomic_DNA"/>
</dbReference>
<dbReference type="Proteomes" id="UP000034392">
    <property type="component" value="Chromosome"/>
</dbReference>
<dbReference type="InterPro" id="IPR032710">
    <property type="entry name" value="NTF2-like_dom_sf"/>
</dbReference>
<evidence type="ECO:0000313" key="1">
    <source>
        <dbReference type="EMBL" id="AKH43949.1"/>
    </source>
</evidence>
<dbReference type="InterPro" id="IPR037401">
    <property type="entry name" value="SnoaL-like"/>
</dbReference>
<reference evidence="1" key="1">
    <citation type="submission" date="2015-05" db="EMBL/GenBank/DDBJ databases">
        <title>The complete genome of Altererythrobacter atlanticus strain 26DY36.</title>
        <authorList>
            <person name="Wu Y.-H."/>
            <person name="Cheng H."/>
            <person name="Wu X.-W."/>
        </authorList>
    </citation>
    <scope>NUCLEOTIDE SEQUENCE [LARGE SCALE GENOMIC DNA]</scope>
    <source>
        <strain evidence="1">26DY36</strain>
    </source>
</reference>
<name>A0A0F7KW60_9SPHN</name>
<organism evidence="1 2">
    <name type="scientific">Croceibacterium atlanticum</name>
    <dbReference type="NCBI Taxonomy" id="1267766"/>
    <lineage>
        <taxon>Bacteria</taxon>
        <taxon>Pseudomonadati</taxon>
        <taxon>Pseudomonadota</taxon>
        <taxon>Alphaproteobacteria</taxon>
        <taxon>Sphingomonadales</taxon>
        <taxon>Erythrobacteraceae</taxon>
        <taxon>Croceibacterium</taxon>
    </lineage>
</organism>
<dbReference type="SUPFAM" id="SSF54427">
    <property type="entry name" value="NTF2-like"/>
    <property type="match status" value="1"/>
</dbReference>